<evidence type="ECO:0000256" key="3">
    <source>
        <dbReference type="ARBA" id="ARBA00023065"/>
    </source>
</evidence>
<evidence type="ECO:0000313" key="5">
    <source>
        <dbReference type="EMBL" id="KAF9961263.1"/>
    </source>
</evidence>
<comment type="similarity">
    <text evidence="1">Belongs to the V-ATPase D subunit family.</text>
</comment>
<dbReference type="GO" id="GO:0046961">
    <property type="term" value="F:proton-transporting ATPase activity, rotational mechanism"/>
    <property type="evidence" value="ECO:0007669"/>
    <property type="project" value="InterPro"/>
</dbReference>
<dbReference type="AlphaFoldDB" id="A0A9P6M0Z4"/>
<evidence type="ECO:0000313" key="6">
    <source>
        <dbReference type="Proteomes" id="UP000738359"/>
    </source>
</evidence>
<dbReference type="EMBL" id="JAAAHY010000592">
    <property type="protein sequence ID" value="KAF9961263.1"/>
    <property type="molecule type" value="Genomic_DNA"/>
</dbReference>
<dbReference type="InterPro" id="IPR002699">
    <property type="entry name" value="V_ATPase_D"/>
</dbReference>
<organism evidence="5 6">
    <name type="scientific">Mortierella alpina</name>
    <name type="common">Oleaginous fungus</name>
    <name type="synonym">Mortierella renispora</name>
    <dbReference type="NCBI Taxonomy" id="64518"/>
    <lineage>
        <taxon>Eukaryota</taxon>
        <taxon>Fungi</taxon>
        <taxon>Fungi incertae sedis</taxon>
        <taxon>Mucoromycota</taxon>
        <taxon>Mortierellomycotina</taxon>
        <taxon>Mortierellomycetes</taxon>
        <taxon>Mortierellales</taxon>
        <taxon>Mortierellaceae</taxon>
        <taxon>Mortierella</taxon>
    </lineage>
</organism>
<dbReference type="OrthoDB" id="7676488at2759"/>
<comment type="caution">
    <text evidence="5">The sequence shown here is derived from an EMBL/GenBank/DDBJ whole genome shotgun (WGS) entry which is preliminary data.</text>
</comment>
<dbReference type="Proteomes" id="UP000738359">
    <property type="component" value="Unassembled WGS sequence"/>
</dbReference>
<reference evidence="5" key="1">
    <citation type="journal article" date="2020" name="Fungal Divers.">
        <title>Resolving the Mortierellaceae phylogeny through synthesis of multi-gene phylogenetics and phylogenomics.</title>
        <authorList>
            <person name="Vandepol N."/>
            <person name="Liber J."/>
            <person name="Desiro A."/>
            <person name="Na H."/>
            <person name="Kennedy M."/>
            <person name="Barry K."/>
            <person name="Grigoriev I.V."/>
            <person name="Miller A.N."/>
            <person name="O'Donnell K."/>
            <person name="Stajich J.E."/>
            <person name="Bonito G."/>
        </authorList>
    </citation>
    <scope>NUCLEOTIDE SEQUENCE</scope>
    <source>
        <strain evidence="5">CK1249</strain>
    </source>
</reference>
<feature type="region of interest" description="Disordered" evidence="4">
    <location>
        <begin position="212"/>
        <end position="298"/>
    </location>
</feature>
<dbReference type="Gene3D" id="1.10.287.3240">
    <property type="match status" value="1"/>
</dbReference>
<accession>A0A9P6M0Z4</accession>
<sequence>MSGANNRLAVFPTRMTLSVMKQKLKGAQTGHSLLKRKSEALTKRFRDIVKKIDDAKRLMGKVMQVASFSLAEVTYITGDIGYQVQESVKNAQFRVRAKQENVSGVMLPVFESYQEGANANELTGLGRGGQQVQKCKDTYIKAVETLVELASLQTAFVILDEVIKLTNRRVNAIEHIIIPRYENTITHIISELDEQDREEFFRLKKVQGKKKQAAARDTLEREARQAEEAAQRSAGSGDAALTGKGSGHSADASGHSVAASGHSADASGHSVAGSDHTATASLSEPGDLLGGDDEDVIF</sequence>
<evidence type="ECO:0000256" key="2">
    <source>
        <dbReference type="ARBA" id="ARBA00022448"/>
    </source>
</evidence>
<evidence type="ECO:0000256" key="1">
    <source>
        <dbReference type="ARBA" id="ARBA00005850"/>
    </source>
</evidence>
<feature type="compositionally biased region" description="Basic and acidic residues" evidence="4">
    <location>
        <begin position="217"/>
        <end position="230"/>
    </location>
</feature>
<dbReference type="PANTHER" id="PTHR11671">
    <property type="entry name" value="V-TYPE ATP SYNTHASE SUBUNIT D"/>
    <property type="match status" value="1"/>
</dbReference>
<evidence type="ECO:0000256" key="4">
    <source>
        <dbReference type="SAM" id="MobiDB-lite"/>
    </source>
</evidence>
<protein>
    <submittedName>
        <fullName evidence="5">H(+)-transporting V1 sector ATPase subunit D</fullName>
    </submittedName>
</protein>
<keyword evidence="3" id="KW-0406">Ion transport</keyword>
<feature type="compositionally biased region" description="Low complexity" evidence="4">
    <location>
        <begin position="247"/>
        <end position="274"/>
    </location>
</feature>
<dbReference type="Pfam" id="PF01813">
    <property type="entry name" value="ATP-synt_D"/>
    <property type="match status" value="1"/>
</dbReference>
<gene>
    <name evidence="5" type="primary">VMA8</name>
    <name evidence="5" type="ORF">BGZ70_008334</name>
</gene>
<proteinExistence type="inferred from homology"/>
<name>A0A9P6M0Z4_MORAP</name>
<keyword evidence="6" id="KW-1185">Reference proteome</keyword>
<keyword evidence="2" id="KW-0813">Transport</keyword>
<dbReference type="NCBIfam" id="TIGR00309">
    <property type="entry name" value="V_ATPase_subD"/>
    <property type="match status" value="1"/>
</dbReference>